<name>A0A348FY16_9HYPH</name>
<sequence>MPASQAEPLPGVLLQEPNPDTLPALDRLGIPAVDGVPPIVIVNQKRRPAPGFFGPTLPFHPGRVR</sequence>
<dbReference type="AlphaFoldDB" id="A0A348FY16"/>
<evidence type="ECO:0000313" key="1">
    <source>
        <dbReference type="EMBL" id="BBF92199.1"/>
    </source>
</evidence>
<dbReference type="KEGG" id="blag:BLTE_08840"/>
<accession>A0A348FY16</accession>
<gene>
    <name evidence="1" type="ORF">BLTE_08840</name>
</gene>
<keyword evidence="2" id="KW-1185">Reference proteome</keyword>
<dbReference type="EMBL" id="AP018907">
    <property type="protein sequence ID" value="BBF92199.1"/>
    <property type="molecule type" value="Genomic_DNA"/>
</dbReference>
<protein>
    <submittedName>
        <fullName evidence="1">Uncharacterized protein</fullName>
    </submittedName>
</protein>
<evidence type="ECO:0000313" key="2">
    <source>
        <dbReference type="Proteomes" id="UP000266934"/>
    </source>
</evidence>
<organism evidence="1 2">
    <name type="scientific">Blastochloris tepida</name>
    <dbReference type="NCBI Taxonomy" id="2233851"/>
    <lineage>
        <taxon>Bacteria</taxon>
        <taxon>Pseudomonadati</taxon>
        <taxon>Pseudomonadota</taxon>
        <taxon>Alphaproteobacteria</taxon>
        <taxon>Hyphomicrobiales</taxon>
        <taxon>Blastochloridaceae</taxon>
        <taxon>Blastochloris</taxon>
    </lineage>
</organism>
<dbReference type="Proteomes" id="UP000266934">
    <property type="component" value="Chromosome"/>
</dbReference>
<proteinExistence type="predicted"/>
<reference evidence="1 2" key="1">
    <citation type="submission" date="2018-08" db="EMBL/GenBank/DDBJ databases">
        <title>Complete genome sequencing of Blastochloris tepida GI.</title>
        <authorList>
            <person name="Tsukatani Y."/>
            <person name="Mori H."/>
        </authorList>
    </citation>
    <scope>NUCLEOTIDE SEQUENCE [LARGE SCALE GENOMIC DNA]</scope>
    <source>
        <strain evidence="1 2">GI</strain>
    </source>
</reference>